<organism evidence="1">
    <name type="scientific">Ixodes ricinus</name>
    <name type="common">Common tick</name>
    <name type="synonym">Acarus ricinus</name>
    <dbReference type="NCBI Taxonomy" id="34613"/>
    <lineage>
        <taxon>Eukaryota</taxon>
        <taxon>Metazoa</taxon>
        <taxon>Ecdysozoa</taxon>
        <taxon>Arthropoda</taxon>
        <taxon>Chelicerata</taxon>
        <taxon>Arachnida</taxon>
        <taxon>Acari</taxon>
        <taxon>Parasitiformes</taxon>
        <taxon>Ixodida</taxon>
        <taxon>Ixodoidea</taxon>
        <taxon>Ixodidae</taxon>
        <taxon>Ixodinae</taxon>
        <taxon>Ixodes</taxon>
    </lineage>
</organism>
<name>A0A147BIU3_IXORI</name>
<dbReference type="EMBL" id="GEGO01004695">
    <property type="protein sequence ID" value="JAR90709.1"/>
    <property type="molecule type" value="Transcribed_RNA"/>
</dbReference>
<dbReference type="AlphaFoldDB" id="A0A147BIU3"/>
<reference evidence="1" key="1">
    <citation type="journal article" date="2018" name="PLoS Negl. Trop. Dis.">
        <title>Sialome diversity of ticks revealed by RNAseq of single tick salivary glands.</title>
        <authorList>
            <person name="Perner J."/>
            <person name="Kropackova S."/>
            <person name="Kopacek P."/>
            <person name="Ribeiro J.M."/>
        </authorList>
    </citation>
    <scope>NUCLEOTIDE SEQUENCE</scope>
    <source>
        <strain evidence="1">Siblings of single egg batch collected in Ceske Budejovice</strain>
        <tissue evidence="1">Salivary glands</tissue>
    </source>
</reference>
<feature type="non-terminal residue" evidence="1">
    <location>
        <position position="1"/>
    </location>
</feature>
<protein>
    <submittedName>
        <fullName evidence="1">Uncharacterized protein</fullName>
    </submittedName>
</protein>
<proteinExistence type="predicted"/>
<sequence>KTILCTFGTHLKTSAVAPEEGLCDIIFWDFFYDSGRGTFLNLNSPGLQWFLKLARNDRGTTQFGIGVDHRNALGAYDDLNEAVGMSTFTDFWKMNIRHYGLLKFQVHDDLVTDRVTVEDYDNLLKRLRDLQEVNRAGDVKKFGYIILGVGLFAPTTSKAYDYLEELLRPQNMSP</sequence>
<accession>A0A147BIU3</accession>
<evidence type="ECO:0000313" key="1">
    <source>
        <dbReference type="EMBL" id="JAR90709.1"/>
    </source>
</evidence>